<accession>A0A6S7AUZ1</accession>
<dbReference type="Gene3D" id="3.10.450.40">
    <property type="match status" value="1"/>
</dbReference>
<organism evidence="2 3">
    <name type="scientific">Paraburkholderia ultramafica</name>
    <dbReference type="NCBI Taxonomy" id="1544867"/>
    <lineage>
        <taxon>Bacteria</taxon>
        <taxon>Pseudomonadati</taxon>
        <taxon>Pseudomonadota</taxon>
        <taxon>Betaproteobacteria</taxon>
        <taxon>Burkholderiales</taxon>
        <taxon>Burkholderiaceae</taxon>
        <taxon>Paraburkholderia</taxon>
    </lineage>
</organism>
<dbReference type="EMBL" id="CADIKK010000002">
    <property type="protein sequence ID" value="CAB3778770.1"/>
    <property type="molecule type" value="Genomic_DNA"/>
</dbReference>
<evidence type="ECO:0000313" key="2">
    <source>
        <dbReference type="EMBL" id="CAB3778770.1"/>
    </source>
</evidence>
<dbReference type="Proteomes" id="UP000494365">
    <property type="component" value="Unassembled WGS sequence"/>
</dbReference>
<dbReference type="SUPFAM" id="SSF160719">
    <property type="entry name" value="gpW/gp25-like"/>
    <property type="match status" value="1"/>
</dbReference>
<reference evidence="2 3" key="1">
    <citation type="submission" date="2020-04" db="EMBL/GenBank/DDBJ databases">
        <authorList>
            <person name="De Canck E."/>
        </authorList>
    </citation>
    <scope>NUCLEOTIDE SEQUENCE [LARGE SCALE GENOMIC DNA]</scope>
    <source>
        <strain evidence="2 3">LMG 28614</strain>
    </source>
</reference>
<evidence type="ECO:0000259" key="1">
    <source>
        <dbReference type="Pfam" id="PF04965"/>
    </source>
</evidence>
<dbReference type="RefSeq" id="WP_175148177.1">
    <property type="nucleotide sequence ID" value="NZ_CADIKK010000002.1"/>
</dbReference>
<dbReference type="AlphaFoldDB" id="A0A6S7AUZ1"/>
<sequence length="133" mass="14939">MAARFIGTGWPFPIMPDPSGRLAYVEGDANVEQSLRILLQTAPGERVMRPDFGCEAPRLVFAPGSQQFMSLLETTIREAIRDWEPRIDVQDVTAEADPVDPSHVTVSLAYTVRQTNTRMNLVFPFYLGMVERP</sequence>
<proteinExistence type="predicted"/>
<name>A0A6S7AUZ1_9BURK</name>
<feature type="domain" description="IraD/Gp25-like" evidence="1">
    <location>
        <begin position="26"/>
        <end position="116"/>
    </location>
</feature>
<keyword evidence="3" id="KW-1185">Reference proteome</keyword>
<gene>
    <name evidence="2" type="ORF">LMG28614_00724</name>
</gene>
<dbReference type="Pfam" id="PF04965">
    <property type="entry name" value="GPW_gp25"/>
    <property type="match status" value="1"/>
</dbReference>
<dbReference type="InterPro" id="IPR007048">
    <property type="entry name" value="IraD/Gp25-like"/>
</dbReference>
<protein>
    <recommendedName>
        <fullName evidence="1">IraD/Gp25-like domain-containing protein</fullName>
    </recommendedName>
</protein>
<evidence type="ECO:0000313" key="3">
    <source>
        <dbReference type="Proteomes" id="UP000494365"/>
    </source>
</evidence>